<organism evidence="2 3">
    <name type="scientific">Candidozyma auris</name>
    <name type="common">Yeast</name>
    <name type="synonym">Candida auris</name>
    <dbReference type="NCBI Taxonomy" id="498019"/>
    <lineage>
        <taxon>Eukaryota</taxon>
        <taxon>Fungi</taxon>
        <taxon>Dikarya</taxon>
        <taxon>Ascomycota</taxon>
        <taxon>Saccharomycotina</taxon>
        <taxon>Pichiomycetes</taxon>
        <taxon>Metschnikowiaceae</taxon>
        <taxon>Candidozyma</taxon>
    </lineage>
</organism>
<proteinExistence type="predicted"/>
<protein>
    <submittedName>
        <fullName evidence="2">Uncharacterized protein</fullName>
    </submittedName>
</protein>
<dbReference type="EMBL" id="LGST01000013">
    <property type="protein sequence ID" value="KNE01297.1"/>
    <property type="molecule type" value="Genomic_DNA"/>
</dbReference>
<keyword evidence="1" id="KW-0812">Transmembrane</keyword>
<evidence type="ECO:0000256" key="1">
    <source>
        <dbReference type="SAM" id="Phobius"/>
    </source>
</evidence>
<accession>A0A0L0P4J5</accession>
<keyword evidence="1" id="KW-1133">Transmembrane helix</keyword>
<dbReference type="Proteomes" id="UP000037122">
    <property type="component" value="Unassembled WGS sequence"/>
</dbReference>
<sequence>MENAVDKGKRGDERLGKEIDLLLKLAMSSVFLWSSFSSFFWEPRTVTFSLWFFAAIEILRF</sequence>
<name>A0A0L0P4J5_CANAR</name>
<dbReference type="VEuPathDB" id="FungiDB:QG37_01603"/>
<dbReference type="AlphaFoldDB" id="A0A0L0P4J5"/>
<feature type="transmembrane region" description="Helical" evidence="1">
    <location>
        <begin position="21"/>
        <end position="41"/>
    </location>
</feature>
<gene>
    <name evidence="2" type="ORF">QG37_01603</name>
</gene>
<reference evidence="3" key="1">
    <citation type="journal article" date="2015" name="BMC Genomics">
        <title>Draft genome of a commonly misdiagnosed multidrug resistant pathogen Candida auris.</title>
        <authorList>
            <person name="Chatterjee S."/>
            <person name="Alampalli S.V."/>
            <person name="Nageshan R.K."/>
            <person name="Chettiar S.T."/>
            <person name="Joshi S."/>
            <person name="Tatu U.S."/>
        </authorList>
    </citation>
    <scope>NUCLEOTIDE SEQUENCE [LARGE SCALE GENOMIC DNA]</scope>
    <source>
        <strain evidence="3">6684</strain>
    </source>
</reference>
<evidence type="ECO:0000313" key="3">
    <source>
        <dbReference type="Proteomes" id="UP000037122"/>
    </source>
</evidence>
<evidence type="ECO:0000313" key="2">
    <source>
        <dbReference type="EMBL" id="KNE01297.1"/>
    </source>
</evidence>
<keyword evidence="1" id="KW-0472">Membrane</keyword>
<comment type="caution">
    <text evidence="2">The sequence shown here is derived from an EMBL/GenBank/DDBJ whole genome shotgun (WGS) entry which is preliminary data.</text>
</comment>